<dbReference type="GO" id="GO:0003989">
    <property type="term" value="F:acetyl-CoA carboxylase activity"/>
    <property type="evidence" value="ECO:0007669"/>
    <property type="project" value="InterPro"/>
</dbReference>
<dbReference type="InterPro" id="IPR029045">
    <property type="entry name" value="ClpP/crotonase-like_dom_sf"/>
</dbReference>
<dbReference type="InterPro" id="IPR051047">
    <property type="entry name" value="AccD/PCCB"/>
</dbReference>
<dbReference type="FunFam" id="3.90.226.10:FF:000016">
    <property type="entry name" value="Propionyl-CoA carboxylase, beta subunit"/>
    <property type="match status" value="1"/>
</dbReference>
<dbReference type="GO" id="GO:0015977">
    <property type="term" value="P:carbon fixation"/>
    <property type="evidence" value="ECO:0007669"/>
    <property type="project" value="UniProtKB-ARBA"/>
</dbReference>
<dbReference type="InterPro" id="IPR011763">
    <property type="entry name" value="COA_CT_C"/>
</dbReference>
<dbReference type="EMBL" id="MWBQ01000033">
    <property type="protein sequence ID" value="OQA60776.1"/>
    <property type="molecule type" value="Genomic_DNA"/>
</dbReference>
<protein>
    <recommendedName>
        <fullName evidence="2">Propionyl-CoA carboxylase beta chain</fullName>
    </recommendedName>
</protein>
<gene>
    <name evidence="5" type="ORF">BWY41_00547</name>
</gene>
<feature type="domain" description="CoA carboxyltransferase N-terminal" evidence="3">
    <location>
        <begin position="6"/>
        <end position="262"/>
    </location>
</feature>
<dbReference type="Pfam" id="PF01039">
    <property type="entry name" value="Carboxyl_trans"/>
    <property type="match status" value="1"/>
</dbReference>
<evidence type="ECO:0000256" key="2">
    <source>
        <dbReference type="ARBA" id="ARBA00074538"/>
    </source>
</evidence>
<comment type="similarity">
    <text evidence="1">Belongs to the AccD/PCCB family.</text>
</comment>
<evidence type="ECO:0000313" key="5">
    <source>
        <dbReference type="EMBL" id="OQA60776.1"/>
    </source>
</evidence>
<dbReference type="PROSITE" id="PS50980">
    <property type="entry name" value="COA_CT_NTER"/>
    <property type="match status" value="1"/>
</dbReference>
<dbReference type="GO" id="GO:0016740">
    <property type="term" value="F:transferase activity"/>
    <property type="evidence" value="ECO:0007669"/>
    <property type="project" value="UniProtKB-KW"/>
</dbReference>
<dbReference type="InterPro" id="IPR034733">
    <property type="entry name" value="AcCoA_carboxyl_beta"/>
</dbReference>
<accession>A0A1V5T1Y9</accession>
<dbReference type="Proteomes" id="UP000485569">
    <property type="component" value="Unassembled WGS sequence"/>
</dbReference>
<dbReference type="SUPFAM" id="SSF52096">
    <property type="entry name" value="ClpP/crotonase"/>
    <property type="match status" value="2"/>
</dbReference>
<dbReference type="GO" id="GO:0006633">
    <property type="term" value="P:fatty acid biosynthetic process"/>
    <property type="evidence" value="ECO:0007669"/>
    <property type="project" value="InterPro"/>
</dbReference>
<dbReference type="PANTHER" id="PTHR43842:SF2">
    <property type="entry name" value="PROPIONYL-COA CARBOXYLASE BETA CHAIN, MITOCHONDRIAL"/>
    <property type="match status" value="1"/>
</dbReference>
<evidence type="ECO:0000259" key="3">
    <source>
        <dbReference type="PROSITE" id="PS50980"/>
    </source>
</evidence>
<dbReference type="Gene3D" id="3.90.226.10">
    <property type="entry name" value="2-enoyl-CoA Hydratase, Chain A, domain 1"/>
    <property type="match status" value="2"/>
</dbReference>
<dbReference type="PRINTS" id="PR01070">
    <property type="entry name" value="ACCCTRFRASEB"/>
</dbReference>
<dbReference type="InterPro" id="IPR000438">
    <property type="entry name" value="Acetyl_CoA_COase_Trfase_b_su"/>
</dbReference>
<evidence type="ECO:0000259" key="4">
    <source>
        <dbReference type="PROSITE" id="PS50989"/>
    </source>
</evidence>
<sequence length="519" mass="57055">MSRKKMEELINSLVNKKEKILLGGGVAAIDKQHQSGKLTARERIFLLLDENSFEETDLFIEHRSTRFGMDEKKPPADGVVTGYGTIDGRPVFVYSQDFTVMGGSLGEMHAQKICKIMDMALKVGAPIIAINDSGGARIQEGIDSLSGYGQIFYRNTLNSGIVPQIAIIAGPCAGGAVYSPALMDYIFMIQGTSKMFVTGPQVVKAATGEEVTAEELGGAHTHATKSGVASFVSRSEEECFFEVKRLLSYLPSNNAEEPPVGECHDPVDRKNTSFLDIVSTNPNRPYNVKKIIEDLVDQGSFFEVQKDFAKNLIIGFARMNGHTVGIVANQPYHLAGCLDIDSGDKASRFIRFCDAFNIPLVTLVDVPGFLPGSNQEFGGIIRHGAKILYAYSEATVPKITVIMRKAYGGAYLAMCCRDLGADLVLAWPTAEIAVMGAEGAVNIIFRKEIETALDTQVERERLLEEYRQEFYNPYEAAKRGYVDQVIDPQETRLKVVRALEIFWSKRVTGKGKKHGNIPV</sequence>
<dbReference type="InterPro" id="IPR011762">
    <property type="entry name" value="COA_CT_N"/>
</dbReference>
<reference evidence="5" key="1">
    <citation type="submission" date="2017-02" db="EMBL/GenBank/DDBJ databases">
        <title>Delving into the versatile metabolic prowess of the omnipresent phylum Bacteroidetes.</title>
        <authorList>
            <person name="Nobu M.K."/>
            <person name="Mei R."/>
            <person name="Narihiro T."/>
            <person name="Kuroda K."/>
            <person name="Liu W.-T."/>
        </authorList>
    </citation>
    <scope>NUCLEOTIDE SEQUENCE</scope>
    <source>
        <strain evidence="5">ADurb.Bin276</strain>
    </source>
</reference>
<evidence type="ECO:0000256" key="1">
    <source>
        <dbReference type="ARBA" id="ARBA00006102"/>
    </source>
</evidence>
<dbReference type="PROSITE" id="PS50989">
    <property type="entry name" value="COA_CT_CTER"/>
    <property type="match status" value="1"/>
</dbReference>
<keyword evidence="5" id="KW-0808">Transferase</keyword>
<feature type="domain" description="CoA carboxyltransferase C-terminal" evidence="4">
    <location>
        <begin position="266"/>
        <end position="501"/>
    </location>
</feature>
<dbReference type="FunFam" id="3.90.226.10:FF:000017">
    <property type="entry name" value="Propionyl-CoA carboxylase subunit beta 5"/>
    <property type="match status" value="1"/>
</dbReference>
<dbReference type="GO" id="GO:0004658">
    <property type="term" value="F:propionyl-CoA carboxylase activity"/>
    <property type="evidence" value="ECO:0007669"/>
    <property type="project" value="UniProtKB-ARBA"/>
</dbReference>
<name>A0A1V5T1Y9_9BACT</name>
<dbReference type="AlphaFoldDB" id="A0A1V5T1Y9"/>
<proteinExistence type="inferred from homology"/>
<organism evidence="5">
    <name type="scientific">Candidatus Atribacter allofermentans</name>
    <dbReference type="NCBI Taxonomy" id="1852833"/>
    <lineage>
        <taxon>Bacteria</taxon>
        <taxon>Pseudomonadati</taxon>
        <taxon>Atribacterota</taxon>
        <taxon>Atribacteria</taxon>
        <taxon>Atribacterales</taxon>
        <taxon>Atribacteraceae</taxon>
        <taxon>Atribacter</taxon>
    </lineage>
</organism>
<comment type="caution">
    <text evidence="5">The sequence shown here is derived from an EMBL/GenBank/DDBJ whole genome shotgun (WGS) entry which is preliminary data.</text>
</comment>
<dbReference type="GO" id="GO:0009317">
    <property type="term" value="C:acetyl-CoA carboxylase complex"/>
    <property type="evidence" value="ECO:0007669"/>
    <property type="project" value="InterPro"/>
</dbReference>
<dbReference type="PANTHER" id="PTHR43842">
    <property type="entry name" value="PROPIONYL-COA CARBOXYLASE BETA CHAIN"/>
    <property type="match status" value="1"/>
</dbReference>